<dbReference type="InterPro" id="IPR026881">
    <property type="entry name" value="WYL_dom"/>
</dbReference>
<reference evidence="4" key="1">
    <citation type="journal article" date="2021" name="Nat. Microbiol.">
        <title>Cocultivation of an ultrasmall environmental parasitic bacterium with lytic ability against bacteria associated with wastewater foams.</title>
        <authorList>
            <person name="Batinovic S."/>
            <person name="Rose J.J.A."/>
            <person name="Ratcliffe J."/>
            <person name="Seviour R.J."/>
            <person name="Petrovski S."/>
        </authorList>
    </citation>
    <scope>NUCLEOTIDE SEQUENCE</scope>
    <source>
        <strain evidence="4">CON9</strain>
    </source>
</reference>
<protein>
    <submittedName>
        <fullName evidence="4">WYL domain-containing protein</fullName>
    </submittedName>
</protein>
<evidence type="ECO:0000259" key="2">
    <source>
        <dbReference type="Pfam" id="PF13280"/>
    </source>
</evidence>
<organism evidence="4 5">
    <name type="scientific">Gordonia pseudamarae</name>
    <dbReference type="NCBI Taxonomy" id="2831662"/>
    <lineage>
        <taxon>Bacteria</taxon>
        <taxon>Bacillati</taxon>
        <taxon>Actinomycetota</taxon>
        <taxon>Actinomycetes</taxon>
        <taxon>Mycobacteriales</taxon>
        <taxon>Gordoniaceae</taxon>
        <taxon>Gordonia</taxon>
    </lineage>
</organism>
<evidence type="ECO:0000313" key="4">
    <source>
        <dbReference type="EMBL" id="QHN35318.1"/>
    </source>
</evidence>
<evidence type="ECO:0000259" key="3">
    <source>
        <dbReference type="Pfam" id="PF25583"/>
    </source>
</evidence>
<dbReference type="PROSITE" id="PS52050">
    <property type="entry name" value="WYL"/>
    <property type="match status" value="1"/>
</dbReference>
<gene>
    <name evidence="4" type="ORF">GII31_10880</name>
</gene>
<dbReference type="PANTHER" id="PTHR34580">
    <property type="match status" value="1"/>
</dbReference>
<evidence type="ECO:0000313" key="5">
    <source>
        <dbReference type="Proteomes" id="UP001059836"/>
    </source>
</evidence>
<proteinExistence type="predicted"/>
<dbReference type="PANTHER" id="PTHR34580:SF3">
    <property type="entry name" value="PROTEIN PAFB"/>
    <property type="match status" value="1"/>
</dbReference>
<feature type="compositionally biased region" description="Polar residues" evidence="1">
    <location>
        <begin position="358"/>
        <end position="370"/>
    </location>
</feature>
<keyword evidence="5" id="KW-1185">Reference proteome</keyword>
<name>A0ABX6IHH6_9ACTN</name>
<dbReference type="EMBL" id="CP045809">
    <property type="protein sequence ID" value="QHN35318.1"/>
    <property type="molecule type" value="Genomic_DNA"/>
</dbReference>
<dbReference type="RefSeq" id="WP_213249443.1">
    <property type="nucleotide sequence ID" value="NZ_CP045806.1"/>
</dbReference>
<dbReference type="Pfam" id="PF13280">
    <property type="entry name" value="WYL"/>
    <property type="match status" value="1"/>
</dbReference>
<dbReference type="InterPro" id="IPR051534">
    <property type="entry name" value="CBASS_pafABC_assoc_protein"/>
</dbReference>
<accession>A0ABX6IHH6</accession>
<feature type="compositionally biased region" description="Basic and acidic residues" evidence="1">
    <location>
        <begin position="335"/>
        <end position="357"/>
    </location>
</feature>
<dbReference type="InterPro" id="IPR057727">
    <property type="entry name" value="WCX_dom"/>
</dbReference>
<sequence length="370" mass="39617">MGTSRITPDERVLNLVICLLHAPQFVTAEYIRKNVTGYASSASGTSFKRMLERDKMNLRENGIPVVTGLTPEGEEGYRIDPATYSLPEITLDVQEAAAVAMAVAFWKVPEVAALSRTAMLKLEAAGIDLPDDVFADIETTAGRTADAEPVLAALVRAIDTGRAVTFEYRAGSTAAPTSRTLEPWGVVTHRGHWYVVGHDRTRKATRTFRLSRLSDVEPIGKDGSVAIPEGVDLQRTVADTVDSAIGTTELVARVWVAADRAHGVRRMARSTTPHRLGDADGDLLEIGVRYETSAVRAILGAGADVVVLEPAHFRATVIDALDNLIEVTRASAATGDHHTSAATGDHHTSAATGDHHTSAATQELGRTTVR</sequence>
<feature type="region of interest" description="Disordered" evidence="1">
    <location>
        <begin position="335"/>
        <end position="370"/>
    </location>
</feature>
<evidence type="ECO:0000256" key="1">
    <source>
        <dbReference type="SAM" id="MobiDB-lite"/>
    </source>
</evidence>
<feature type="domain" description="WCX" evidence="3">
    <location>
        <begin position="251"/>
        <end position="323"/>
    </location>
</feature>
<feature type="domain" description="WYL" evidence="2">
    <location>
        <begin position="149"/>
        <end position="218"/>
    </location>
</feature>
<dbReference type="Pfam" id="PF25583">
    <property type="entry name" value="WCX"/>
    <property type="match status" value="1"/>
</dbReference>
<dbReference type="Proteomes" id="UP001059836">
    <property type="component" value="Chromosome"/>
</dbReference>